<evidence type="ECO:0000313" key="3">
    <source>
        <dbReference type="EMBL" id="UXP31240.1"/>
    </source>
</evidence>
<dbReference type="Proteomes" id="UP001065174">
    <property type="component" value="Chromosome"/>
</dbReference>
<keyword evidence="2" id="KW-1133">Transmembrane helix</keyword>
<keyword evidence="2" id="KW-0812">Transmembrane</keyword>
<name>A0ABY6CME1_9BACT</name>
<keyword evidence="1" id="KW-0175">Coiled coil</keyword>
<evidence type="ECO:0000313" key="4">
    <source>
        <dbReference type="Proteomes" id="UP001065174"/>
    </source>
</evidence>
<dbReference type="Gene3D" id="1.20.120.1490">
    <property type="match status" value="1"/>
</dbReference>
<evidence type="ECO:0000256" key="2">
    <source>
        <dbReference type="SAM" id="Phobius"/>
    </source>
</evidence>
<accession>A0ABY6CME1</accession>
<sequence>MNSNTIFKVGLGCMMILNGILIYLLIQNHPPHKPRPNGQVLIQISEQLQLSPQQKEAYERSAQSHDQSMRQINNKQKEILKLYFSTLKTNNHTKDNHEDLILQIQSLESEKTIATYQHFEELKNICNESQLSSFDQVVDQLISLLLHKEKNNHPPPRGH</sequence>
<proteinExistence type="predicted"/>
<protein>
    <recommendedName>
        <fullName evidence="5">Heavy-metal resistance</fullName>
    </recommendedName>
</protein>
<evidence type="ECO:0000256" key="1">
    <source>
        <dbReference type="SAM" id="Coils"/>
    </source>
</evidence>
<dbReference type="RefSeq" id="WP_262308680.1">
    <property type="nucleotide sequence ID" value="NZ_CP106679.1"/>
</dbReference>
<evidence type="ECO:0008006" key="5">
    <source>
        <dbReference type="Google" id="ProtNLM"/>
    </source>
</evidence>
<dbReference type="EMBL" id="CP106679">
    <property type="protein sequence ID" value="UXP31240.1"/>
    <property type="molecule type" value="Genomic_DNA"/>
</dbReference>
<feature type="transmembrane region" description="Helical" evidence="2">
    <location>
        <begin position="6"/>
        <end position="26"/>
    </location>
</feature>
<keyword evidence="4" id="KW-1185">Reference proteome</keyword>
<organism evidence="3 4">
    <name type="scientific">Reichenbachiella agarivorans</name>
    <dbReference type="NCBI Taxonomy" id="2979464"/>
    <lineage>
        <taxon>Bacteria</taxon>
        <taxon>Pseudomonadati</taxon>
        <taxon>Bacteroidota</taxon>
        <taxon>Cytophagia</taxon>
        <taxon>Cytophagales</taxon>
        <taxon>Reichenbachiellaceae</taxon>
        <taxon>Reichenbachiella</taxon>
    </lineage>
</organism>
<gene>
    <name evidence="3" type="ORF">N6H18_12865</name>
</gene>
<feature type="coiled-coil region" evidence="1">
    <location>
        <begin position="55"/>
        <end position="110"/>
    </location>
</feature>
<reference evidence="3" key="1">
    <citation type="submission" date="2022-09" db="EMBL/GenBank/DDBJ databases">
        <title>Comparative genomics and taxonomic characterization of three novel marine species of genus Reichenbachiella exhibiting antioxidant and polysaccharide degradation activities.</title>
        <authorList>
            <person name="Muhammad N."/>
            <person name="Lee Y.-J."/>
            <person name="Ko J."/>
            <person name="Kim S.-G."/>
        </authorList>
    </citation>
    <scope>NUCLEOTIDE SEQUENCE</scope>
    <source>
        <strain evidence="3">BKB1-1</strain>
    </source>
</reference>
<keyword evidence="2" id="KW-0472">Membrane</keyword>